<feature type="domain" description="SRR1-like" evidence="3">
    <location>
        <begin position="107"/>
        <end position="277"/>
    </location>
</feature>
<feature type="region of interest" description="Disordered" evidence="2">
    <location>
        <begin position="1"/>
        <end position="42"/>
    </location>
</feature>
<evidence type="ECO:0000256" key="1">
    <source>
        <dbReference type="ARBA" id="ARBA00009856"/>
    </source>
</evidence>
<sequence length="291" mass="32071">MEDEDGGGWLVAGGGKRSWKRRKGKTGSGRPGNAHKRTKKTSGVEQIVWDPTVLDEEVDERTAAALNARTREAQKVLRESAFHDQLCSSALGRGEAGEGPSLLSGLGSVEEMVVYGLGSLEHGPPACKYQFALAVVLAEDLLRSDKLDRVLFFDPAFTAYDRRVIEGANPKFCVMRENENCARTAFRKTLFYMPHCEAVLYNALLGANWDSDRLPNLVILGNSFASYKTIWGRPSGSDFGVEYPKLFSAARCSREVPVPTSFNLTEASAFNDMSFHFFPREAVADALDEMT</sequence>
<accession>A0AAX4P3J9</accession>
<reference evidence="4 5" key="1">
    <citation type="submission" date="2024-03" db="EMBL/GenBank/DDBJ databases">
        <title>Complete genome sequence of the green alga Chloropicon roscoffensis RCC1871.</title>
        <authorList>
            <person name="Lemieux C."/>
            <person name="Pombert J.-F."/>
            <person name="Otis C."/>
            <person name="Turmel M."/>
        </authorList>
    </citation>
    <scope>NUCLEOTIDE SEQUENCE [LARGE SCALE GENOMIC DNA]</scope>
    <source>
        <strain evidence="4 5">RCC1871</strain>
    </source>
</reference>
<evidence type="ECO:0000313" key="5">
    <source>
        <dbReference type="Proteomes" id="UP001472866"/>
    </source>
</evidence>
<evidence type="ECO:0000259" key="3">
    <source>
        <dbReference type="Pfam" id="PF07985"/>
    </source>
</evidence>
<dbReference type="GO" id="GO:0005737">
    <property type="term" value="C:cytoplasm"/>
    <property type="evidence" value="ECO:0007669"/>
    <property type="project" value="TreeGrafter"/>
</dbReference>
<dbReference type="InterPro" id="IPR012942">
    <property type="entry name" value="SRR1-like"/>
</dbReference>
<dbReference type="InterPro" id="IPR040044">
    <property type="entry name" value="SRR1L"/>
</dbReference>
<feature type="compositionally biased region" description="Gly residues" evidence="2">
    <location>
        <begin position="7"/>
        <end position="16"/>
    </location>
</feature>
<keyword evidence="5" id="KW-1185">Reference proteome</keyword>
<dbReference type="Proteomes" id="UP001472866">
    <property type="component" value="Chromosome 03"/>
</dbReference>
<dbReference type="PANTHER" id="PTHR28626">
    <property type="entry name" value="SRR1-LIKE PROTEIN"/>
    <property type="match status" value="1"/>
</dbReference>
<evidence type="ECO:0000256" key="2">
    <source>
        <dbReference type="SAM" id="MobiDB-lite"/>
    </source>
</evidence>
<name>A0AAX4P3J9_9CHLO</name>
<proteinExistence type="inferred from homology"/>
<dbReference type="EMBL" id="CP151503">
    <property type="protein sequence ID" value="WZN60671.1"/>
    <property type="molecule type" value="Genomic_DNA"/>
</dbReference>
<gene>
    <name evidence="4" type="ORF">HKI87_03g22050</name>
</gene>
<evidence type="ECO:0000313" key="4">
    <source>
        <dbReference type="EMBL" id="WZN60671.1"/>
    </source>
</evidence>
<protein>
    <submittedName>
        <fullName evidence="4">Protein SENSITIVITY TO RED LIGHT REDUCED</fullName>
    </submittedName>
</protein>
<comment type="similarity">
    <text evidence="1">Belongs to the SRR1 family.</text>
</comment>
<dbReference type="PANTHER" id="PTHR28626:SF3">
    <property type="entry name" value="SRR1-LIKE PROTEIN"/>
    <property type="match status" value="1"/>
</dbReference>
<dbReference type="Pfam" id="PF07985">
    <property type="entry name" value="SRR1"/>
    <property type="match status" value="1"/>
</dbReference>
<dbReference type="AlphaFoldDB" id="A0AAX4P3J9"/>
<organism evidence="4 5">
    <name type="scientific">Chloropicon roscoffensis</name>
    <dbReference type="NCBI Taxonomy" id="1461544"/>
    <lineage>
        <taxon>Eukaryota</taxon>
        <taxon>Viridiplantae</taxon>
        <taxon>Chlorophyta</taxon>
        <taxon>Chloropicophyceae</taxon>
        <taxon>Chloropicales</taxon>
        <taxon>Chloropicaceae</taxon>
        <taxon>Chloropicon</taxon>
    </lineage>
</organism>
<dbReference type="GO" id="GO:0005634">
    <property type="term" value="C:nucleus"/>
    <property type="evidence" value="ECO:0007669"/>
    <property type="project" value="TreeGrafter"/>
</dbReference>